<dbReference type="InterPro" id="IPR053195">
    <property type="entry name" value="Bax-like"/>
</dbReference>
<dbReference type="GO" id="GO:0004040">
    <property type="term" value="F:amidase activity"/>
    <property type="evidence" value="ECO:0007669"/>
    <property type="project" value="InterPro"/>
</dbReference>
<feature type="transmembrane region" description="Helical" evidence="1">
    <location>
        <begin position="9"/>
        <end position="28"/>
    </location>
</feature>
<reference evidence="4" key="1">
    <citation type="submission" date="2018-08" db="EMBL/GenBank/DDBJ databases">
        <authorList>
            <person name="Zhang J."/>
            <person name="Du Z.-J."/>
        </authorList>
    </citation>
    <scope>NUCLEOTIDE SEQUENCE [LARGE SCALE GENOMIC DNA]</scope>
    <source>
        <strain evidence="4">KCTC 52655</strain>
    </source>
</reference>
<evidence type="ECO:0000313" key="3">
    <source>
        <dbReference type="EMBL" id="RDV24139.1"/>
    </source>
</evidence>
<feature type="domain" description="Mannosyl-glycoprotein endo-beta-N-acetylglucosamidase-like" evidence="2">
    <location>
        <begin position="125"/>
        <end position="256"/>
    </location>
</feature>
<dbReference type="PANTHER" id="PTHR40572:SF1">
    <property type="entry name" value="PROTEIN BAX"/>
    <property type="match status" value="1"/>
</dbReference>
<evidence type="ECO:0000256" key="1">
    <source>
        <dbReference type="SAM" id="Phobius"/>
    </source>
</evidence>
<dbReference type="Proteomes" id="UP000256561">
    <property type="component" value="Unassembled WGS sequence"/>
</dbReference>
<accession>A0A3D8M372</accession>
<name>A0A3D8M372_9ALTE</name>
<keyword evidence="1" id="KW-1133">Transmembrane helix</keyword>
<dbReference type="InterPro" id="IPR002901">
    <property type="entry name" value="MGlyc_endo_b_GlcNAc-like_dom"/>
</dbReference>
<sequence>MHKRETSKIILITLGVLAVIVINAWIIVTQKPDILEVPETEQAEKPVPDFAAIKNVSEKKRAFFRYLRPEVEKQNEYLLSLRHYVQTLRRQLSSEGRLNSEDLRRVAWLSEEYKIDDEQDLDDKLQELLTKIDILPVNLVLAQAANESAWGTSRFAQKGYNFFGMWCFKRGCGFVPAQRSDGASHEVARFDNLSRATYTYLRNINRHPAYHDLRQIRATLRANQMPITGQALAEGLMNYSERGAAYVEELQSMMQFNQEYLSE</sequence>
<evidence type="ECO:0000313" key="4">
    <source>
        <dbReference type="Proteomes" id="UP000256561"/>
    </source>
</evidence>
<dbReference type="PANTHER" id="PTHR40572">
    <property type="entry name" value="PROTEIN BAX"/>
    <property type="match status" value="1"/>
</dbReference>
<organism evidence="3 4">
    <name type="scientific">Alteromonas aestuariivivens</name>
    <dbReference type="NCBI Taxonomy" id="1938339"/>
    <lineage>
        <taxon>Bacteria</taxon>
        <taxon>Pseudomonadati</taxon>
        <taxon>Pseudomonadota</taxon>
        <taxon>Gammaproteobacteria</taxon>
        <taxon>Alteromonadales</taxon>
        <taxon>Alteromonadaceae</taxon>
        <taxon>Alteromonas/Salinimonas group</taxon>
        <taxon>Alteromonas</taxon>
    </lineage>
</organism>
<dbReference type="EMBL" id="QRHA01000014">
    <property type="protein sequence ID" value="RDV24139.1"/>
    <property type="molecule type" value="Genomic_DNA"/>
</dbReference>
<keyword evidence="1" id="KW-0812">Transmembrane</keyword>
<dbReference type="Gene3D" id="1.10.530.10">
    <property type="match status" value="1"/>
</dbReference>
<evidence type="ECO:0000259" key="2">
    <source>
        <dbReference type="Pfam" id="PF01832"/>
    </source>
</evidence>
<gene>
    <name evidence="3" type="ORF">DXV75_15740</name>
</gene>
<keyword evidence="1" id="KW-0472">Membrane</keyword>
<protein>
    <submittedName>
        <fullName evidence="3">Mannosyl-glycoprotein endo-beta-N-acetylglucosamidase</fullName>
    </submittedName>
</protein>
<dbReference type="Pfam" id="PF01832">
    <property type="entry name" value="Glucosaminidase"/>
    <property type="match status" value="1"/>
</dbReference>
<dbReference type="OrthoDB" id="9788155at2"/>
<keyword evidence="4" id="KW-1185">Reference proteome</keyword>
<proteinExistence type="predicted"/>
<dbReference type="AlphaFoldDB" id="A0A3D8M372"/>
<comment type="caution">
    <text evidence="3">The sequence shown here is derived from an EMBL/GenBank/DDBJ whole genome shotgun (WGS) entry which is preliminary data.</text>
</comment>